<name>A0ACB7TAD6_HYAAI</name>
<accession>A0ACB7TAD6</accession>
<evidence type="ECO:0000313" key="1">
    <source>
        <dbReference type="EMBL" id="KAH6943257.1"/>
    </source>
</evidence>
<dbReference type="EMBL" id="CM023490">
    <property type="protein sequence ID" value="KAH6943257.1"/>
    <property type="molecule type" value="Genomic_DNA"/>
</dbReference>
<sequence>MSHVGTSGTSPTEVDPTLASGQDGLTSASPAREFVEEPHGSGGRSGASNVPLPNGDLRQRTVKCDRDKPRVVGSIEKKRPAESAGPSSSCSGPSPAKDVKLDQGELLEESVLEEHLILYCDPRGSPYEFSDFYEALDTIGLGDDIAGLSPLADGNKWVLQLKTTRALETLAIAGRIKVKGRFCTIDDPGARTVLLTVDYVPFGVPNDHVSKLLEEYGVVETVNTRLRSAGGSLAAGTVRHVRLSLREGLDREYVPHALRYDDNEFLVVVPGRPSLCLRCRGRGHVMYECRAKPCAGCGKLSCRAICSPMLRESRKSQTNDSVTVQKNTAEAVDGPLAPSPSSGRMSRLLSCLGSCLVCDEGTPEKVDSPRETGQLRQHPNNIDVGSEEHRDSTQNPQEQM</sequence>
<proteinExistence type="predicted"/>
<gene>
    <name evidence="1" type="ORF">HPB50_017983</name>
</gene>
<organism evidence="1 2">
    <name type="scientific">Hyalomma asiaticum</name>
    <name type="common">Tick</name>
    <dbReference type="NCBI Taxonomy" id="266040"/>
    <lineage>
        <taxon>Eukaryota</taxon>
        <taxon>Metazoa</taxon>
        <taxon>Ecdysozoa</taxon>
        <taxon>Arthropoda</taxon>
        <taxon>Chelicerata</taxon>
        <taxon>Arachnida</taxon>
        <taxon>Acari</taxon>
        <taxon>Parasitiformes</taxon>
        <taxon>Ixodida</taxon>
        <taxon>Ixodoidea</taxon>
        <taxon>Ixodidae</taxon>
        <taxon>Hyalomminae</taxon>
        <taxon>Hyalomma</taxon>
    </lineage>
</organism>
<keyword evidence="2" id="KW-1185">Reference proteome</keyword>
<dbReference type="Proteomes" id="UP000821845">
    <property type="component" value="Chromosome 10"/>
</dbReference>
<evidence type="ECO:0000313" key="2">
    <source>
        <dbReference type="Proteomes" id="UP000821845"/>
    </source>
</evidence>
<comment type="caution">
    <text evidence="1">The sequence shown here is derived from an EMBL/GenBank/DDBJ whole genome shotgun (WGS) entry which is preliminary data.</text>
</comment>
<protein>
    <submittedName>
        <fullName evidence="1">Uncharacterized protein</fullName>
    </submittedName>
</protein>
<reference evidence="1" key="1">
    <citation type="submission" date="2020-05" db="EMBL/GenBank/DDBJ databases">
        <title>Large-scale comparative analyses of tick genomes elucidate their genetic diversity and vector capacities.</title>
        <authorList>
            <person name="Jia N."/>
            <person name="Wang J."/>
            <person name="Shi W."/>
            <person name="Du L."/>
            <person name="Sun Y."/>
            <person name="Zhan W."/>
            <person name="Jiang J."/>
            <person name="Wang Q."/>
            <person name="Zhang B."/>
            <person name="Ji P."/>
            <person name="Sakyi L.B."/>
            <person name="Cui X."/>
            <person name="Yuan T."/>
            <person name="Jiang B."/>
            <person name="Yang W."/>
            <person name="Lam T.T.-Y."/>
            <person name="Chang Q."/>
            <person name="Ding S."/>
            <person name="Wang X."/>
            <person name="Zhu J."/>
            <person name="Ruan X."/>
            <person name="Zhao L."/>
            <person name="Wei J."/>
            <person name="Que T."/>
            <person name="Du C."/>
            <person name="Cheng J."/>
            <person name="Dai P."/>
            <person name="Han X."/>
            <person name="Huang E."/>
            <person name="Gao Y."/>
            <person name="Liu J."/>
            <person name="Shao H."/>
            <person name="Ye R."/>
            <person name="Li L."/>
            <person name="Wei W."/>
            <person name="Wang X."/>
            <person name="Wang C."/>
            <person name="Yang T."/>
            <person name="Huo Q."/>
            <person name="Li W."/>
            <person name="Guo W."/>
            <person name="Chen H."/>
            <person name="Zhou L."/>
            <person name="Ni X."/>
            <person name="Tian J."/>
            <person name="Zhou Y."/>
            <person name="Sheng Y."/>
            <person name="Liu T."/>
            <person name="Pan Y."/>
            <person name="Xia L."/>
            <person name="Li J."/>
            <person name="Zhao F."/>
            <person name="Cao W."/>
        </authorList>
    </citation>
    <scope>NUCLEOTIDE SEQUENCE</scope>
    <source>
        <strain evidence="1">Hyas-2018</strain>
    </source>
</reference>